<protein>
    <submittedName>
        <fullName evidence="1">Uncharacterized protein</fullName>
    </submittedName>
</protein>
<organism evidence="1 2">
    <name type="scientific">Pleuronectes platessa</name>
    <name type="common">European plaice</name>
    <dbReference type="NCBI Taxonomy" id="8262"/>
    <lineage>
        <taxon>Eukaryota</taxon>
        <taxon>Metazoa</taxon>
        <taxon>Chordata</taxon>
        <taxon>Craniata</taxon>
        <taxon>Vertebrata</taxon>
        <taxon>Euteleostomi</taxon>
        <taxon>Actinopterygii</taxon>
        <taxon>Neopterygii</taxon>
        <taxon>Teleostei</taxon>
        <taxon>Neoteleostei</taxon>
        <taxon>Acanthomorphata</taxon>
        <taxon>Carangaria</taxon>
        <taxon>Pleuronectiformes</taxon>
        <taxon>Pleuronectoidei</taxon>
        <taxon>Pleuronectidae</taxon>
        <taxon>Pleuronectes</taxon>
    </lineage>
</organism>
<comment type="caution">
    <text evidence="1">The sequence shown here is derived from an EMBL/GenBank/DDBJ whole genome shotgun (WGS) entry which is preliminary data.</text>
</comment>
<dbReference type="AlphaFoldDB" id="A0A9N7VJP6"/>
<dbReference type="Proteomes" id="UP001153269">
    <property type="component" value="Unassembled WGS sequence"/>
</dbReference>
<proteinExistence type="predicted"/>
<dbReference type="EMBL" id="CADEAL010004088">
    <property type="protein sequence ID" value="CAB1451399.1"/>
    <property type="molecule type" value="Genomic_DNA"/>
</dbReference>
<keyword evidence="2" id="KW-1185">Reference proteome</keyword>
<evidence type="ECO:0000313" key="1">
    <source>
        <dbReference type="EMBL" id="CAB1451399.1"/>
    </source>
</evidence>
<accession>A0A9N7VJP6</accession>
<gene>
    <name evidence="1" type="ORF">PLEPLA_LOCUS39093</name>
</gene>
<name>A0A9N7VJP6_PLEPL</name>
<sequence>MSLAGFHRLRQLRVGTVPDDVHVMGNHHHSWRSCGRNPRGMKTGPPCFPITAFLDFHPSLRISLSESQGLAPSSLQPIIGRDD</sequence>
<evidence type="ECO:0000313" key="2">
    <source>
        <dbReference type="Proteomes" id="UP001153269"/>
    </source>
</evidence>
<reference evidence="1" key="1">
    <citation type="submission" date="2020-03" db="EMBL/GenBank/DDBJ databases">
        <authorList>
            <person name="Weist P."/>
        </authorList>
    </citation>
    <scope>NUCLEOTIDE SEQUENCE</scope>
</reference>